<dbReference type="GO" id="GO:0032977">
    <property type="term" value="F:membrane insertase activity"/>
    <property type="evidence" value="ECO:0007669"/>
    <property type="project" value="InterPro"/>
</dbReference>
<evidence type="ECO:0000256" key="5">
    <source>
        <dbReference type="ARBA" id="ARBA00023136"/>
    </source>
</evidence>
<sequence length="303" mass="34190">MFRTCHRLRLASHPHHGFRVPTPRRNLSSVANSFLDFATAIPYPTSFPPYSSTIILVTVLTRIALLPIATWGNNRMLRYQQLVIPEVEKRKPYIWQEELLKMRKEGFRGDKEETRKVLSKRIQPIFKGLEKQLCKVYRCQKIPTMVVPPLSQMAVFFPMSIFFGGVAADPFSGFDAESFMTLTSLSHPDETLTIPILVGLITMANVESSTWFMTATEKQAVAQREQRRKDAASKGVHHIAPANGIKQALRAVSVLRIVFAAQVSGAIALYWATSSLCGLFQTWFMESLRRRKPGPSPPNDKGI</sequence>
<evidence type="ECO:0000256" key="2">
    <source>
        <dbReference type="ARBA" id="ARBA00009877"/>
    </source>
</evidence>
<dbReference type="Proteomes" id="UP000218334">
    <property type="component" value="Unassembled WGS sequence"/>
</dbReference>
<evidence type="ECO:0000313" key="8">
    <source>
        <dbReference type="Proteomes" id="UP000218334"/>
    </source>
</evidence>
<dbReference type="GO" id="GO:0032979">
    <property type="term" value="P:protein insertion into mitochondrial inner membrane from matrix"/>
    <property type="evidence" value="ECO:0007669"/>
    <property type="project" value="TreeGrafter"/>
</dbReference>
<dbReference type="InterPro" id="IPR001708">
    <property type="entry name" value="YidC/ALB3/OXA1/COX18"/>
</dbReference>
<dbReference type="STRING" id="1076256.A0A2H3BSW2"/>
<gene>
    <name evidence="7" type="ORF">ARMSODRAFT_881222</name>
</gene>
<evidence type="ECO:0000313" key="7">
    <source>
        <dbReference type="EMBL" id="PBK72700.1"/>
    </source>
</evidence>
<reference evidence="8" key="1">
    <citation type="journal article" date="2017" name="Nat. Ecol. Evol.">
        <title>Genome expansion and lineage-specific genetic innovations in the forest pathogenic fungi Armillaria.</title>
        <authorList>
            <person name="Sipos G."/>
            <person name="Prasanna A.N."/>
            <person name="Walter M.C."/>
            <person name="O'Connor E."/>
            <person name="Balint B."/>
            <person name="Krizsan K."/>
            <person name="Kiss B."/>
            <person name="Hess J."/>
            <person name="Varga T."/>
            <person name="Slot J."/>
            <person name="Riley R."/>
            <person name="Boka B."/>
            <person name="Rigling D."/>
            <person name="Barry K."/>
            <person name="Lee J."/>
            <person name="Mihaltcheva S."/>
            <person name="LaButti K."/>
            <person name="Lipzen A."/>
            <person name="Waldron R."/>
            <person name="Moloney N.M."/>
            <person name="Sperisen C."/>
            <person name="Kredics L."/>
            <person name="Vagvoelgyi C."/>
            <person name="Patrignani A."/>
            <person name="Fitzpatrick D."/>
            <person name="Nagy I."/>
            <person name="Doyle S."/>
            <person name="Anderson J.B."/>
            <person name="Grigoriev I.V."/>
            <person name="Gueldener U."/>
            <person name="Muensterkoetter M."/>
            <person name="Nagy L.G."/>
        </authorList>
    </citation>
    <scope>NUCLEOTIDE SEQUENCE [LARGE SCALE GENOMIC DNA]</scope>
    <source>
        <strain evidence="8">28-4</strain>
    </source>
</reference>
<evidence type="ECO:0000256" key="1">
    <source>
        <dbReference type="ARBA" id="ARBA00004141"/>
    </source>
</evidence>
<organism evidence="7 8">
    <name type="scientific">Armillaria solidipes</name>
    <dbReference type="NCBI Taxonomy" id="1076256"/>
    <lineage>
        <taxon>Eukaryota</taxon>
        <taxon>Fungi</taxon>
        <taxon>Dikarya</taxon>
        <taxon>Basidiomycota</taxon>
        <taxon>Agaricomycotina</taxon>
        <taxon>Agaricomycetes</taxon>
        <taxon>Agaricomycetidae</taxon>
        <taxon>Agaricales</taxon>
        <taxon>Marasmiineae</taxon>
        <taxon>Physalacriaceae</taxon>
        <taxon>Armillaria</taxon>
    </lineage>
</organism>
<feature type="transmembrane region" description="Helical" evidence="6">
    <location>
        <begin position="254"/>
        <end position="272"/>
    </location>
</feature>
<dbReference type="GO" id="GO:0005743">
    <property type="term" value="C:mitochondrial inner membrane"/>
    <property type="evidence" value="ECO:0007669"/>
    <property type="project" value="TreeGrafter"/>
</dbReference>
<keyword evidence="5 6" id="KW-0472">Membrane</keyword>
<proteinExistence type="inferred from homology"/>
<keyword evidence="4 6" id="KW-1133">Transmembrane helix</keyword>
<accession>A0A2H3BSW2</accession>
<comment type="similarity">
    <text evidence="2">Belongs to the OXA1/ALB3/YidC family.</text>
</comment>
<dbReference type="PANTHER" id="PTHR12428:SF65">
    <property type="entry name" value="CYTOCHROME C OXIDASE ASSEMBLY PROTEIN COX18, MITOCHONDRIAL"/>
    <property type="match status" value="1"/>
</dbReference>
<dbReference type="AlphaFoldDB" id="A0A2H3BSW2"/>
<comment type="subcellular location">
    <subcellularLocation>
        <location evidence="1">Membrane</location>
        <topology evidence="1">Multi-pass membrane protein</topology>
    </subcellularLocation>
</comment>
<dbReference type="EMBL" id="KZ293421">
    <property type="protein sequence ID" value="PBK72700.1"/>
    <property type="molecule type" value="Genomic_DNA"/>
</dbReference>
<name>A0A2H3BSW2_9AGAR</name>
<evidence type="ECO:0000256" key="3">
    <source>
        <dbReference type="ARBA" id="ARBA00022692"/>
    </source>
</evidence>
<keyword evidence="8" id="KW-1185">Reference proteome</keyword>
<keyword evidence="3 6" id="KW-0812">Transmembrane</keyword>
<evidence type="ECO:0000256" key="6">
    <source>
        <dbReference type="SAM" id="Phobius"/>
    </source>
</evidence>
<protein>
    <submittedName>
        <fullName evidence="7">Uncharacterized protein</fullName>
    </submittedName>
</protein>
<evidence type="ECO:0000256" key="4">
    <source>
        <dbReference type="ARBA" id="ARBA00022989"/>
    </source>
</evidence>
<dbReference type="PANTHER" id="PTHR12428">
    <property type="entry name" value="OXA1"/>
    <property type="match status" value="1"/>
</dbReference>